<evidence type="ECO:0000256" key="2">
    <source>
        <dbReference type="ARBA" id="ARBA00022723"/>
    </source>
</evidence>
<comment type="similarity">
    <text evidence="1 4">Belongs to the yippee family.</text>
</comment>
<dbReference type="InterPro" id="IPR004910">
    <property type="entry name" value="Yippee/Mis18/Cereblon"/>
</dbReference>
<comment type="caution">
    <text evidence="6">The sequence shown here is derived from an EMBL/GenBank/DDBJ whole genome shotgun (WGS) entry which is preliminary data.</text>
</comment>
<dbReference type="EMBL" id="BAABUK010000024">
    <property type="protein sequence ID" value="GAA5815164.1"/>
    <property type="molecule type" value="Genomic_DNA"/>
</dbReference>
<dbReference type="Proteomes" id="UP001473302">
    <property type="component" value="Unassembled WGS sequence"/>
</dbReference>
<dbReference type="PANTHER" id="PTHR13848">
    <property type="entry name" value="PROTEIN YIPPEE-LIKE CG15309-RELATED"/>
    <property type="match status" value="1"/>
</dbReference>
<accession>A0ABP9Z7T9</accession>
<evidence type="ECO:0000256" key="3">
    <source>
        <dbReference type="ARBA" id="ARBA00022833"/>
    </source>
</evidence>
<proteinExistence type="inferred from homology"/>
<evidence type="ECO:0000256" key="1">
    <source>
        <dbReference type="ARBA" id="ARBA00005613"/>
    </source>
</evidence>
<organism evidence="6 7">
    <name type="scientific">Mucor flavus</name>
    <dbReference type="NCBI Taxonomy" id="439312"/>
    <lineage>
        <taxon>Eukaryota</taxon>
        <taxon>Fungi</taxon>
        <taxon>Fungi incertae sedis</taxon>
        <taxon>Mucoromycota</taxon>
        <taxon>Mucoromycotina</taxon>
        <taxon>Mucoromycetes</taxon>
        <taxon>Mucorales</taxon>
        <taxon>Mucorineae</taxon>
        <taxon>Mucoraceae</taxon>
        <taxon>Mucor</taxon>
    </lineage>
</organism>
<keyword evidence="3" id="KW-0862">Zinc</keyword>
<name>A0ABP9Z7T9_9FUNG</name>
<dbReference type="PROSITE" id="PS51792">
    <property type="entry name" value="YIPPEE"/>
    <property type="match status" value="1"/>
</dbReference>
<reference evidence="6 7" key="1">
    <citation type="submission" date="2024-04" db="EMBL/GenBank/DDBJ databases">
        <title>genome sequences of Mucor flavus KT1a and Helicostylum pulchrum KT1b strains isolated from the surface of a dry-aged beef.</title>
        <authorList>
            <person name="Toyotome T."/>
            <person name="Hosono M."/>
            <person name="Torimaru M."/>
            <person name="Fukuda K."/>
            <person name="Mikami N."/>
        </authorList>
    </citation>
    <scope>NUCLEOTIDE SEQUENCE [LARGE SCALE GENOMIC DNA]</scope>
    <source>
        <strain evidence="6 7">KT1a</strain>
    </source>
</reference>
<evidence type="ECO:0000313" key="7">
    <source>
        <dbReference type="Proteomes" id="UP001473302"/>
    </source>
</evidence>
<gene>
    <name evidence="6" type="ORF">MFLAVUS_008670</name>
</gene>
<keyword evidence="2" id="KW-0479">Metal-binding</keyword>
<evidence type="ECO:0000259" key="5">
    <source>
        <dbReference type="PROSITE" id="PS51792"/>
    </source>
</evidence>
<evidence type="ECO:0000313" key="6">
    <source>
        <dbReference type="EMBL" id="GAA5815164.1"/>
    </source>
</evidence>
<sequence>MGFSYRTYLESASSVYGCAKCNTHLTTAELVISKQFQGRHGQAFLLETVVNIDVGKAEDREMTTGLHRVKEISCIKCSMMLGWTYVKAYSDENKYKEGKFILEKKLLVDLTPKVQATEREIM</sequence>
<keyword evidence="7" id="KW-1185">Reference proteome</keyword>
<dbReference type="Pfam" id="PF03226">
    <property type="entry name" value="Yippee-Mis18"/>
    <property type="match status" value="1"/>
</dbReference>
<protein>
    <recommendedName>
        <fullName evidence="4">Protein yippee-like</fullName>
    </recommendedName>
</protein>
<feature type="domain" description="Yippee" evidence="5">
    <location>
        <begin position="14"/>
        <end position="111"/>
    </location>
</feature>
<evidence type="ECO:0000256" key="4">
    <source>
        <dbReference type="RuleBase" id="RU110713"/>
    </source>
</evidence>
<dbReference type="InterPro" id="IPR034751">
    <property type="entry name" value="Yippee"/>
</dbReference>
<dbReference type="InterPro" id="IPR039058">
    <property type="entry name" value="Yippee_fam"/>
</dbReference>